<dbReference type="WBParaSite" id="BXY_0755500.1">
    <property type="protein sequence ID" value="BXY_0755500.1"/>
    <property type="gene ID" value="BXY_0755500"/>
</dbReference>
<evidence type="ECO:0000313" key="6">
    <source>
        <dbReference type="EMBL" id="CAD5226817.1"/>
    </source>
</evidence>
<dbReference type="Proteomes" id="UP000659654">
    <property type="component" value="Unassembled WGS sequence"/>
</dbReference>
<dbReference type="Proteomes" id="UP000582659">
    <property type="component" value="Unassembled WGS sequence"/>
</dbReference>
<evidence type="ECO:0000256" key="5">
    <source>
        <dbReference type="SAM" id="MobiDB-lite"/>
    </source>
</evidence>
<dbReference type="EMBL" id="CAJFCV020000004">
    <property type="protein sequence ID" value="CAG9116312.1"/>
    <property type="molecule type" value="Genomic_DNA"/>
</dbReference>
<keyword evidence="4" id="KW-0539">Nucleus</keyword>
<evidence type="ECO:0000256" key="3">
    <source>
        <dbReference type="ARBA" id="ARBA00023163"/>
    </source>
</evidence>
<dbReference type="GO" id="GO:0003677">
    <property type="term" value="F:DNA binding"/>
    <property type="evidence" value="ECO:0007669"/>
    <property type="project" value="InterPro"/>
</dbReference>
<comment type="subcellular location">
    <subcellularLocation>
        <location evidence="1">Nucleus</location>
    </subcellularLocation>
</comment>
<evidence type="ECO:0000256" key="2">
    <source>
        <dbReference type="ARBA" id="ARBA00022478"/>
    </source>
</evidence>
<accession>A0A1I7S3H4</accession>
<dbReference type="GO" id="GO:0042797">
    <property type="term" value="P:tRNA transcription by RNA polymerase III"/>
    <property type="evidence" value="ECO:0007669"/>
    <property type="project" value="TreeGrafter"/>
</dbReference>
<dbReference type="PANTHER" id="PTHR13408">
    <property type="entry name" value="DNA-DIRECTED RNA POLYMERASE III"/>
    <property type="match status" value="1"/>
</dbReference>
<gene>
    <name evidence="6" type="ORF">BXYJ_LOCUS9362</name>
</gene>
<feature type="region of interest" description="Disordered" evidence="5">
    <location>
        <begin position="1"/>
        <end position="65"/>
    </location>
</feature>
<dbReference type="EMBL" id="CAJFDI010000004">
    <property type="protein sequence ID" value="CAD5226817.1"/>
    <property type="molecule type" value="Genomic_DNA"/>
</dbReference>
<dbReference type="OrthoDB" id="5836119at2759"/>
<reference evidence="7" key="2">
    <citation type="submission" date="2020-08" db="EMBL/GenBank/DDBJ databases">
        <authorList>
            <person name="Kikuchi T."/>
        </authorList>
    </citation>
    <scope>NUCLEOTIDE SEQUENCE</scope>
    <source>
        <strain evidence="6">Ka4C1</strain>
    </source>
</reference>
<evidence type="ECO:0000256" key="1">
    <source>
        <dbReference type="ARBA" id="ARBA00004123"/>
    </source>
</evidence>
<keyword evidence="2" id="KW-0240">DNA-directed RNA polymerase</keyword>
<dbReference type="Proteomes" id="UP000095284">
    <property type="component" value="Unplaced"/>
</dbReference>
<dbReference type="Pfam" id="PF05132">
    <property type="entry name" value="RNA_pol_Rpc4"/>
    <property type="match status" value="1"/>
</dbReference>
<evidence type="ECO:0000313" key="8">
    <source>
        <dbReference type="Proteomes" id="UP000095284"/>
    </source>
</evidence>
<evidence type="ECO:0000313" key="7">
    <source>
        <dbReference type="EMBL" id="CAG9116312.1"/>
    </source>
</evidence>
<keyword evidence="3" id="KW-0804">Transcription</keyword>
<dbReference type="InterPro" id="IPR007811">
    <property type="entry name" value="RPC4"/>
</dbReference>
<protein>
    <submittedName>
        <fullName evidence="6">(pine wood nematode) hypothetical protein</fullName>
    </submittedName>
</protein>
<evidence type="ECO:0000256" key="4">
    <source>
        <dbReference type="ARBA" id="ARBA00023242"/>
    </source>
</evidence>
<evidence type="ECO:0000313" key="9">
    <source>
        <dbReference type="Proteomes" id="UP000659654"/>
    </source>
</evidence>
<reference evidence="10" key="1">
    <citation type="submission" date="2016-11" db="UniProtKB">
        <authorList>
            <consortium name="WormBaseParasite"/>
        </authorList>
    </citation>
    <scope>IDENTIFICATION</scope>
</reference>
<keyword evidence="9" id="KW-1185">Reference proteome</keyword>
<evidence type="ECO:0000313" key="10">
    <source>
        <dbReference type="WBParaSite" id="BXY_0755500.1"/>
    </source>
</evidence>
<dbReference type="PANTHER" id="PTHR13408:SF0">
    <property type="entry name" value="DNA-DIRECTED RNA POLYMERASE III SUBUNIT RPC4"/>
    <property type="match status" value="1"/>
</dbReference>
<proteinExistence type="predicted"/>
<sequence length="380" mass="41652">MAGRGRPKRGPMPNIAAAGRTVKAEPKQEAATSSKPRGRGRGRSEDQGRGRGAAGRGVGARRGRANIIQSEAIFTAGLDEGLARTRRGDTGIERIVGKLERPDRIDDSEEGTEVKNKNGHIKAESSIPTYELEWMSDDEYDREQLSELMQDGFLSDVHRARDAPVVLPSRDTEQFVRLVRKKGTKVKDEPMDVDQSIKAEVFSQGTSEAELDRISDVGLAEAGEYFKDCIKGTAQDFLLMQLPASLSHFKNFMAKKEEDNTNATTIDTPIKAEGFENGFVKQEAYKADEKGTSSHCLDGIPSNSQIGKVQILKNGRARFIIGGKPMEIRSAIPSNLNEAIVSIDINADGESRPDSQLRYLGGVGHSLLCSYNYNRLLKPS</sequence>
<dbReference type="GO" id="GO:0005666">
    <property type="term" value="C:RNA polymerase III complex"/>
    <property type="evidence" value="ECO:0007669"/>
    <property type="project" value="InterPro"/>
</dbReference>
<organism evidence="8 10">
    <name type="scientific">Bursaphelenchus xylophilus</name>
    <name type="common">Pinewood nematode worm</name>
    <name type="synonym">Aphelenchoides xylophilus</name>
    <dbReference type="NCBI Taxonomy" id="6326"/>
    <lineage>
        <taxon>Eukaryota</taxon>
        <taxon>Metazoa</taxon>
        <taxon>Ecdysozoa</taxon>
        <taxon>Nematoda</taxon>
        <taxon>Chromadorea</taxon>
        <taxon>Rhabditida</taxon>
        <taxon>Tylenchina</taxon>
        <taxon>Tylenchomorpha</taxon>
        <taxon>Aphelenchoidea</taxon>
        <taxon>Aphelenchoididae</taxon>
        <taxon>Bursaphelenchus</taxon>
    </lineage>
</organism>
<name>A0A1I7S3H4_BURXY</name>
<dbReference type="eggNOG" id="ENOG502S977">
    <property type="taxonomic scope" value="Eukaryota"/>
</dbReference>
<dbReference type="AlphaFoldDB" id="A0A1I7S3H4"/>